<dbReference type="InterPro" id="IPR007627">
    <property type="entry name" value="RNA_pol_sigma70_r2"/>
</dbReference>
<evidence type="ECO:0000256" key="1">
    <source>
        <dbReference type="ARBA" id="ARBA00010641"/>
    </source>
</evidence>
<feature type="domain" description="RNA polymerase sigma factor 70 region 4 type 2" evidence="8">
    <location>
        <begin position="110"/>
        <end position="159"/>
    </location>
</feature>
<dbReference type="InterPro" id="IPR013325">
    <property type="entry name" value="RNA_pol_sigma_r2"/>
</dbReference>
<keyword evidence="3" id="KW-0731">Sigma factor</keyword>
<organism evidence="9 10">
    <name type="scientific">Embleya scabrispora</name>
    <dbReference type="NCBI Taxonomy" id="159449"/>
    <lineage>
        <taxon>Bacteria</taxon>
        <taxon>Bacillati</taxon>
        <taxon>Actinomycetota</taxon>
        <taxon>Actinomycetes</taxon>
        <taxon>Kitasatosporales</taxon>
        <taxon>Streptomycetaceae</taxon>
        <taxon>Embleya</taxon>
    </lineage>
</organism>
<dbReference type="InterPro" id="IPR014284">
    <property type="entry name" value="RNA_pol_sigma-70_dom"/>
</dbReference>
<feature type="region of interest" description="Disordered" evidence="6">
    <location>
        <begin position="162"/>
        <end position="181"/>
    </location>
</feature>
<dbReference type="RefSeq" id="WP_078975270.1">
    <property type="nucleotide sequence ID" value="NZ_MWQN01000001.1"/>
</dbReference>
<dbReference type="Gene3D" id="1.10.1740.10">
    <property type="match status" value="1"/>
</dbReference>
<dbReference type="PANTHER" id="PTHR43133">
    <property type="entry name" value="RNA POLYMERASE ECF-TYPE SIGMA FACTO"/>
    <property type="match status" value="1"/>
</dbReference>
<dbReference type="Gene3D" id="1.10.10.10">
    <property type="entry name" value="Winged helix-like DNA-binding domain superfamily/Winged helix DNA-binding domain"/>
    <property type="match status" value="1"/>
</dbReference>
<comment type="similarity">
    <text evidence="1">Belongs to the sigma-70 factor family. ECF subfamily.</text>
</comment>
<dbReference type="InterPro" id="IPR013324">
    <property type="entry name" value="RNA_pol_sigma_r3/r4-like"/>
</dbReference>
<dbReference type="SUPFAM" id="SSF88659">
    <property type="entry name" value="Sigma3 and sigma4 domains of RNA polymerase sigma factors"/>
    <property type="match status" value="1"/>
</dbReference>
<keyword evidence="10" id="KW-1185">Reference proteome</keyword>
<keyword evidence="5" id="KW-0804">Transcription</keyword>
<keyword evidence="4" id="KW-0238">DNA-binding</keyword>
<feature type="domain" description="RNA polymerase sigma-70 region 2" evidence="7">
    <location>
        <begin position="17"/>
        <end position="79"/>
    </location>
</feature>
<reference evidence="9 10" key="1">
    <citation type="submission" date="2017-03" db="EMBL/GenBank/DDBJ databases">
        <title>Draft genome sequence of Streptomyces scabrisporus NF3, endophyte isolated from Amphipterygium adstringens.</title>
        <authorList>
            <person name="Vazquez M."/>
            <person name="Ceapa C.D."/>
            <person name="Rodriguez Luna D."/>
            <person name="Sanchez Esquivel S."/>
        </authorList>
    </citation>
    <scope>NUCLEOTIDE SEQUENCE [LARGE SCALE GENOMIC DNA]</scope>
    <source>
        <strain evidence="9 10">NF3</strain>
    </source>
</reference>
<evidence type="ECO:0000259" key="7">
    <source>
        <dbReference type="Pfam" id="PF04542"/>
    </source>
</evidence>
<dbReference type="GO" id="GO:0006352">
    <property type="term" value="P:DNA-templated transcription initiation"/>
    <property type="evidence" value="ECO:0007669"/>
    <property type="project" value="InterPro"/>
</dbReference>
<evidence type="ECO:0000256" key="5">
    <source>
        <dbReference type="ARBA" id="ARBA00023163"/>
    </source>
</evidence>
<dbReference type="InterPro" id="IPR036388">
    <property type="entry name" value="WH-like_DNA-bd_sf"/>
</dbReference>
<dbReference type="Pfam" id="PF08281">
    <property type="entry name" value="Sigma70_r4_2"/>
    <property type="match status" value="1"/>
</dbReference>
<accession>A0A1T3NWF1</accession>
<dbReference type="NCBIfam" id="TIGR02937">
    <property type="entry name" value="sigma70-ECF"/>
    <property type="match status" value="1"/>
</dbReference>
<dbReference type="OrthoDB" id="9797134at2"/>
<evidence type="ECO:0000256" key="3">
    <source>
        <dbReference type="ARBA" id="ARBA00023082"/>
    </source>
</evidence>
<dbReference type="Proteomes" id="UP000190037">
    <property type="component" value="Unassembled WGS sequence"/>
</dbReference>
<evidence type="ECO:0000256" key="6">
    <source>
        <dbReference type="SAM" id="MobiDB-lite"/>
    </source>
</evidence>
<proteinExistence type="inferred from homology"/>
<gene>
    <name evidence="9" type="ORF">B4N89_08370</name>
</gene>
<evidence type="ECO:0000256" key="2">
    <source>
        <dbReference type="ARBA" id="ARBA00023015"/>
    </source>
</evidence>
<dbReference type="PANTHER" id="PTHR43133:SF50">
    <property type="entry name" value="ECF RNA POLYMERASE SIGMA FACTOR SIGM"/>
    <property type="match status" value="1"/>
</dbReference>
<evidence type="ECO:0000313" key="9">
    <source>
        <dbReference type="EMBL" id="OPC80960.1"/>
    </source>
</evidence>
<evidence type="ECO:0000313" key="10">
    <source>
        <dbReference type="Proteomes" id="UP000190037"/>
    </source>
</evidence>
<dbReference type="GO" id="GO:0003677">
    <property type="term" value="F:DNA binding"/>
    <property type="evidence" value="ECO:0007669"/>
    <property type="project" value="UniProtKB-KW"/>
</dbReference>
<dbReference type="InterPro" id="IPR039425">
    <property type="entry name" value="RNA_pol_sigma-70-like"/>
</dbReference>
<dbReference type="EMBL" id="MWQN01000001">
    <property type="protein sequence ID" value="OPC80960.1"/>
    <property type="molecule type" value="Genomic_DNA"/>
</dbReference>
<name>A0A1T3NWF1_9ACTN</name>
<dbReference type="AlphaFoldDB" id="A0A1T3NWF1"/>
<dbReference type="SUPFAM" id="SSF88946">
    <property type="entry name" value="Sigma2 domain of RNA polymerase sigma factors"/>
    <property type="match status" value="1"/>
</dbReference>
<dbReference type="STRING" id="159449.B4N89_08370"/>
<dbReference type="eggNOG" id="COG1595">
    <property type="taxonomic scope" value="Bacteria"/>
</dbReference>
<evidence type="ECO:0000256" key="4">
    <source>
        <dbReference type="ARBA" id="ARBA00023125"/>
    </source>
</evidence>
<protein>
    <submittedName>
        <fullName evidence="9">RNA polymerase subunit sigma</fullName>
    </submittedName>
</protein>
<comment type="caution">
    <text evidence="9">The sequence shown here is derived from an EMBL/GenBank/DDBJ whole genome shotgun (WGS) entry which is preliminary data.</text>
</comment>
<dbReference type="GO" id="GO:0016987">
    <property type="term" value="F:sigma factor activity"/>
    <property type="evidence" value="ECO:0007669"/>
    <property type="project" value="UniProtKB-KW"/>
</dbReference>
<dbReference type="Pfam" id="PF04542">
    <property type="entry name" value="Sigma70_r2"/>
    <property type="match status" value="1"/>
</dbReference>
<evidence type="ECO:0000259" key="8">
    <source>
        <dbReference type="Pfam" id="PF08281"/>
    </source>
</evidence>
<dbReference type="InterPro" id="IPR013249">
    <property type="entry name" value="RNA_pol_sigma70_r4_t2"/>
</dbReference>
<sequence length="181" mass="20144">MDARTGDEGFDALFCGLLPRLYRRAVLLAGEGSAEDAVHETYLKLARRPDRLLGHPEPYAYAFRAMVSVTRDIWRVRSRQVLLAEPPEPEHAHAGSADPIARREAEWEAVRMLGSLPAKQAAAVLLVDLDGYTIDQAAEILGVHRGTVSRSRERALTRLRAGLGGPTGRFRRRDRHEGVTR</sequence>
<keyword evidence="2" id="KW-0805">Transcription regulation</keyword>